<dbReference type="OrthoDB" id="2789670at2759"/>
<evidence type="ECO:0000256" key="6">
    <source>
        <dbReference type="ARBA" id="ARBA00023002"/>
    </source>
</evidence>
<reference evidence="11 12" key="1">
    <citation type="journal article" date="2016" name="Mol. Biol. Evol.">
        <title>Comparative Genomics of Early-Diverging Mushroom-Forming Fungi Provides Insights into the Origins of Lignocellulose Decay Capabilities.</title>
        <authorList>
            <person name="Nagy L.G."/>
            <person name="Riley R."/>
            <person name="Tritt A."/>
            <person name="Adam C."/>
            <person name="Daum C."/>
            <person name="Floudas D."/>
            <person name="Sun H."/>
            <person name="Yadav J.S."/>
            <person name="Pangilinan J."/>
            <person name="Larsson K.H."/>
            <person name="Matsuura K."/>
            <person name="Barry K."/>
            <person name="Labutti K."/>
            <person name="Kuo R."/>
            <person name="Ohm R.A."/>
            <person name="Bhattacharya S.S."/>
            <person name="Shirouzu T."/>
            <person name="Yoshinaga Y."/>
            <person name="Martin F.M."/>
            <person name="Grigoriev I.V."/>
            <person name="Hibbett D.S."/>
        </authorList>
    </citation>
    <scope>NUCLEOTIDE SEQUENCE [LARGE SCALE GENOMIC DNA]</scope>
    <source>
        <strain evidence="11 12">CBS 109695</strain>
    </source>
</reference>
<dbReference type="PROSITE" id="PS00086">
    <property type="entry name" value="CYTOCHROME_P450"/>
    <property type="match status" value="1"/>
</dbReference>
<keyword evidence="12" id="KW-1185">Reference proteome</keyword>
<evidence type="ECO:0000256" key="3">
    <source>
        <dbReference type="ARBA" id="ARBA00010617"/>
    </source>
</evidence>
<dbReference type="InterPro" id="IPR017972">
    <property type="entry name" value="Cyt_P450_CS"/>
</dbReference>
<comment type="similarity">
    <text evidence="3 10">Belongs to the cytochrome P450 family.</text>
</comment>
<keyword evidence="6 10" id="KW-0560">Oxidoreductase</keyword>
<evidence type="ECO:0000256" key="1">
    <source>
        <dbReference type="ARBA" id="ARBA00001971"/>
    </source>
</evidence>
<evidence type="ECO:0000256" key="5">
    <source>
        <dbReference type="ARBA" id="ARBA00022723"/>
    </source>
</evidence>
<dbReference type="AlphaFoldDB" id="A0A166SRL4"/>
<keyword evidence="8 10" id="KW-0503">Monooxygenase</keyword>
<dbReference type="PRINTS" id="PR00463">
    <property type="entry name" value="EP450I"/>
</dbReference>
<evidence type="ECO:0000256" key="7">
    <source>
        <dbReference type="ARBA" id="ARBA00023004"/>
    </source>
</evidence>
<name>A0A166SRL4_9AGAM</name>
<evidence type="ECO:0000256" key="8">
    <source>
        <dbReference type="ARBA" id="ARBA00023033"/>
    </source>
</evidence>
<dbReference type="SUPFAM" id="SSF48264">
    <property type="entry name" value="Cytochrome P450"/>
    <property type="match status" value="1"/>
</dbReference>
<evidence type="ECO:0000256" key="9">
    <source>
        <dbReference type="PIRSR" id="PIRSR602401-1"/>
    </source>
</evidence>
<proteinExistence type="inferred from homology"/>
<feature type="binding site" description="axial binding residue" evidence="9">
    <location>
        <position position="442"/>
    </location>
    <ligand>
        <name>heme</name>
        <dbReference type="ChEBI" id="CHEBI:30413"/>
    </ligand>
    <ligandPart>
        <name>Fe</name>
        <dbReference type="ChEBI" id="CHEBI:18248"/>
    </ligandPart>
</feature>
<dbReference type="Gene3D" id="1.10.630.10">
    <property type="entry name" value="Cytochrome P450"/>
    <property type="match status" value="1"/>
</dbReference>
<dbReference type="CDD" id="cd11065">
    <property type="entry name" value="CYP64-like"/>
    <property type="match status" value="1"/>
</dbReference>
<dbReference type="Pfam" id="PF00067">
    <property type="entry name" value="p450"/>
    <property type="match status" value="1"/>
</dbReference>
<dbReference type="InterPro" id="IPR050364">
    <property type="entry name" value="Cytochrome_P450_fung"/>
</dbReference>
<dbReference type="Proteomes" id="UP000076532">
    <property type="component" value="Unassembled WGS sequence"/>
</dbReference>
<organism evidence="11 12">
    <name type="scientific">Athelia psychrophila</name>
    <dbReference type="NCBI Taxonomy" id="1759441"/>
    <lineage>
        <taxon>Eukaryota</taxon>
        <taxon>Fungi</taxon>
        <taxon>Dikarya</taxon>
        <taxon>Basidiomycota</taxon>
        <taxon>Agaricomycotina</taxon>
        <taxon>Agaricomycetes</taxon>
        <taxon>Agaricomycetidae</taxon>
        <taxon>Atheliales</taxon>
        <taxon>Atheliaceae</taxon>
        <taxon>Athelia</taxon>
    </lineage>
</organism>
<evidence type="ECO:0000256" key="4">
    <source>
        <dbReference type="ARBA" id="ARBA00022617"/>
    </source>
</evidence>
<keyword evidence="7 9" id="KW-0408">Iron</keyword>
<evidence type="ECO:0000313" key="11">
    <source>
        <dbReference type="EMBL" id="KZP29747.1"/>
    </source>
</evidence>
<dbReference type="InterPro" id="IPR001128">
    <property type="entry name" value="Cyt_P450"/>
</dbReference>
<accession>A0A166SRL4</accession>
<dbReference type="STRING" id="436010.A0A166SRL4"/>
<evidence type="ECO:0000313" key="12">
    <source>
        <dbReference type="Proteomes" id="UP000076532"/>
    </source>
</evidence>
<protein>
    <submittedName>
        <fullName evidence="11">Cytochrome P450</fullName>
    </submittedName>
</protein>
<evidence type="ECO:0000256" key="2">
    <source>
        <dbReference type="ARBA" id="ARBA00005179"/>
    </source>
</evidence>
<keyword evidence="4 9" id="KW-0349">Heme</keyword>
<gene>
    <name evidence="11" type="ORF">FIBSPDRAFT_778326</name>
</gene>
<dbReference type="GO" id="GO:0016705">
    <property type="term" value="F:oxidoreductase activity, acting on paired donors, with incorporation or reduction of molecular oxygen"/>
    <property type="evidence" value="ECO:0007669"/>
    <property type="project" value="InterPro"/>
</dbReference>
<dbReference type="GO" id="GO:0005506">
    <property type="term" value="F:iron ion binding"/>
    <property type="evidence" value="ECO:0007669"/>
    <property type="project" value="InterPro"/>
</dbReference>
<dbReference type="GO" id="GO:0020037">
    <property type="term" value="F:heme binding"/>
    <property type="evidence" value="ECO:0007669"/>
    <property type="project" value="InterPro"/>
</dbReference>
<sequence length="513" mass="57006">MFPNISLDATQLLLVGILLVTLYVGLNSKRPKHPPGPRGLPLIGNLLDMPTSDDWLQYRKWSQEFESDIIYLNVLGTQIVVTNTLESTLDLLERRSSKYSSRARMPMLVELAGWGWSFVLMPYGDTWRAQRRLAAQEFDAQTIPKYKPAFTRHAHGLLSGLLQTPKAWPEHIRHQVGAMIIEVAYGFEALPQNDPFIDSAEKALAAVVIAGVPGAFLVDTVPILKHVPSWFPGAGFRQRAKEWKRHADNTLEAPFKALKEDIANGVAKPSFAQQCLQDMDPNVDTAYQERMIKGSSATMYAAGLDTTAALIETFVLAMFQNPSVQQRAHAELDRVLGPDRLPTFDDMPALPYLSAVIKECHRWEVVAPFGIPHTLTEDDEYRGYFLKSGTLVIANSWAILNDPAVYPNPSVFNPERFLKDGKLDPEVQDPELAAFGYGRRVCPGRRIADAFAWLSAGYILASFNIGKAAGSDGLPIEPKVKYISGLARHPEAFECAFTPRSEDIRDMIGSADI</sequence>
<dbReference type="PANTHER" id="PTHR46300">
    <property type="entry name" value="P450, PUTATIVE (EUROFUNG)-RELATED-RELATED"/>
    <property type="match status" value="1"/>
</dbReference>
<dbReference type="InterPro" id="IPR002401">
    <property type="entry name" value="Cyt_P450_E_grp-I"/>
</dbReference>
<comment type="pathway">
    <text evidence="2">Secondary metabolite biosynthesis.</text>
</comment>
<evidence type="ECO:0000256" key="10">
    <source>
        <dbReference type="RuleBase" id="RU000461"/>
    </source>
</evidence>
<keyword evidence="5 9" id="KW-0479">Metal-binding</keyword>
<dbReference type="GO" id="GO:0004497">
    <property type="term" value="F:monooxygenase activity"/>
    <property type="evidence" value="ECO:0007669"/>
    <property type="project" value="UniProtKB-KW"/>
</dbReference>
<dbReference type="InterPro" id="IPR036396">
    <property type="entry name" value="Cyt_P450_sf"/>
</dbReference>
<dbReference type="PANTHER" id="PTHR46300:SF7">
    <property type="entry name" value="P450, PUTATIVE (EUROFUNG)-RELATED"/>
    <property type="match status" value="1"/>
</dbReference>
<dbReference type="EMBL" id="KV417497">
    <property type="protein sequence ID" value="KZP29747.1"/>
    <property type="molecule type" value="Genomic_DNA"/>
</dbReference>
<comment type="cofactor">
    <cofactor evidence="1 9">
        <name>heme</name>
        <dbReference type="ChEBI" id="CHEBI:30413"/>
    </cofactor>
</comment>